<feature type="region of interest" description="Disordered" evidence="1">
    <location>
        <begin position="942"/>
        <end position="980"/>
    </location>
</feature>
<evidence type="ECO:0000313" key="3">
    <source>
        <dbReference type="Proteomes" id="UP000019487"/>
    </source>
</evidence>
<dbReference type="Proteomes" id="UP000019487">
    <property type="component" value="Unassembled WGS sequence"/>
</dbReference>
<feature type="region of interest" description="Disordered" evidence="1">
    <location>
        <begin position="1"/>
        <end position="27"/>
    </location>
</feature>
<feature type="compositionally biased region" description="Pro residues" evidence="1">
    <location>
        <begin position="398"/>
        <end position="412"/>
    </location>
</feature>
<reference evidence="2 3" key="1">
    <citation type="journal article" date="2014" name="Genome Announc.">
        <title>Draft genome sequence of Sclerotinia borealis, a psychrophilic plant pathogenic fungus.</title>
        <authorList>
            <person name="Mardanov A.V."/>
            <person name="Beletsky A.V."/>
            <person name="Kadnikov V.V."/>
            <person name="Ignatov A.N."/>
            <person name="Ravin N.V."/>
        </authorList>
    </citation>
    <scope>NUCLEOTIDE SEQUENCE [LARGE SCALE GENOMIC DNA]</scope>
    <source>
        <strain evidence="3">F-4157</strain>
    </source>
</reference>
<dbReference type="EMBL" id="AYSA01000520">
    <property type="protein sequence ID" value="ESZ91279.1"/>
    <property type="molecule type" value="Genomic_DNA"/>
</dbReference>
<feature type="compositionally biased region" description="Polar residues" evidence="1">
    <location>
        <begin position="874"/>
        <end position="885"/>
    </location>
</feature>
<feature type="region of interest" description="Disordered" evidence="1">
    <location>
        <begin position="806"/>
        <end position="826"/>
    </location>
</feature>
<protein>
    <submittedName>
        <fullName evidence="2">Uncharacterized protein</fullName>
    </submittedName>
</protein>
<feature type="region of interest" description="Disordered" evidence="1">
    <location>
        <begin position="848"/>
        <end position="890"/>
    </location>
</feature>
<feature type="region of interest" description="Disordered" evidence="1">
    <location>
        <begin position="523"/>
        <end position="542"/>
    </location>
</feature>
<feature type="compositionally biased region" description="Low complexity" evidence="1">
    <location>
        <begin position="13"/>
        <end position="27"/>
    </location>
</feature>
<keyword evidence="3" id="KW-1185">Reference proteome</keyword>
<feature type="compositionally biased region" description="Polar residues" evidence="1">
    <location>
        <begin position="808"/>
        <end position="822"/>
    </location>
</feature>
<dbReference type="AlphaFoldDB" id="W9C8U8"/>
<sequence>MNNPWRPAAAQIPNADSAASNSSSFPSDRLAAKNLPITVGIVASRISFLQRLAGNQKNKSPPKTPPEFPHTRSISNTRRERSNRSPPQSRPPLNRRREHSRSSFGRRPTNIFGNPASRNSQPNEQLHTGTNHSFLGLQTTRLNHDEGHARADYRGTPRIDGCIGPPPGGLRGMVQADAPTSGWAPIIESLKTPNKSRNQKTPRHKVDIHRGFQRLKDTFMSTQLPPTPQVSNKQNRVSSPHRQKKLPHQCELANSETSVHTTSTLRRQSVRDLFDTYNIERPVGLASSEVVHGVNKSQRHRVCHLCMWIHDKNENTCWKCGHRLCKACDRLLPSSKGGKDVNFDYNQVLSGTRPEPLKTGPYITTPRPARGQITKLLRPLPLPSETVKKVDQQFIPTEPFPPFYPKKSPPQNSPKAGHGPTSAPGRLLHSCPGIYIPEYSRKLMSKPDDASQPQRLHSITESLCQHITNEHRSESQSSQMYDCRCDSCQAIDDGSFICRHPTSPSLARSDDVVAMNGGYTTDNGNNENIYRSRSHPNPSKFVDSSTRLHRLLKGSIHRSTQLCHDSDHREIPRTSMRSCQFAGPVHRNTQLSHELDHEDHAKTTRPSTDSYRVLNRSTYRPTQPNYESDHIEDSKLLDNFYPFFNGPIRGAVQSNNRSDYVECRGYPRTGHGHCDRSPVDSGILGDCQHCLDDCECSACQSTVHSVRCCTNEVHKPMIHLHRSPAKTSLNASNVSDIGHSSLEQKRKPYILSRSQTYDRSTLHKYDNVSEWLESPDDLSLQRPDSPIVTPTKAVHASKAVPSIAVGKASNSSSIPQTQSTCAPSLGPMISNDTVPLIKKALNQVSQDAVSKAGINPNRASSSDGTKDQSMAPVRSSSRFPTNSSPGYFASNPWRQQEAVSFPRSYSFWKQMSNSPLQQVSRRSTDCETSDVCGQSEWAEQRLKSSESISRQKSKGRFEQEQVRKKVHQWEDRRSETRRGRDTIITTTSEMATPSGGYFDAHMRRCSSGSVQKKRYEVQGGMGSIVEEDGEEEVVDDDDDDDDVTHDCIWRRAMDIDEGGRYHESRDEGPGGTEGIGVVKGVTVLIHMEIGEDLVLRTNMEGELSWEGLDRLMRIGRGVGGIR</sequence>
<feature type="compositionally biased region" description="Polar residues" evidence="1">
    <location>
        <begin position="116"/>
        <end position="130"/>
    </location>
</feature>
<organism evidence="2 3">
    <name type="scientific">Sclerotinia borealis (strain F-4128)</name>
    <dbReference type="NCBI Taxonomy" id="1432307"/>
    <lineage>
        <taxon>Eukaryota</taxon>
        <taxon>Fungi</taxon>
        <taxon>Dikarya</taxon>
        <taxon>Ascomycota</taxon>
        <taxon>Pezizomycotina</taxon>
        <taxon>Leotiomycetes</taxon>
        <taxon>Helotiales</taxon>
        <taxon>Sclerotiniaceae</taxon>
        <taxon>Sclerotinia</taxon>
    </lineage>
</organism>
<feature type="compositionally biased region" description="Basic and acidic residues" evidence="1">
    <location>
        <begin position="955"/>
        <end position="980"/>
    </location>
</feature>
<feature type="region of interest" description="Disordered" evidence="1">
    <location>
        <begin position="54"/>
        <end position="130"/>
    </location>
</feature>
<dbReference type="HOGENOM" id="CLU_280204_0_0_1"/>
<feature type="region of interest" description="Disordered" evidence="1">
    <location>
        <begin position="244"/>
        <end position="264"/>
    </location>
</feature>
<name>W9C8U8_SCLBF</name>
<proteinExistence type="predicted"/>
<evidence type="ECO:0000256" key="1">
    <source>
        <dbReference type="SAM" id="MobiDB-lite"/>
    </source>
</evidence>
<dbReference type="STRING" id="1432307.W9C8U8"/>
<feature type="region of interest" description="Disordered" evidence="1">
    <location>
        <begin position="592"/>
        <end position="612"/>
    </location>
</feature>
<feature type="compositionally biased region" description="Polar residues" evidence="1">
    <location>
        <begin position="252"/>
        <end position="264"/>
    </location>
</feature>
<evidence type="ECO:0000313" key="2">
    <source>
        <dbReference type="EMBL" id="ESZ91279.1"/>
    </source>
</evidence>
<comment type="caution">
    <text evidence="2">The sequence shown here is derived from an EMBL/GenBank/DDBJ whole genome shotgun (WGS) entry which is preliminary data.</text>
</comment>
<feature type="compositionally biased region" description="Basic and acidic residues" evidence="1">
    <location>
        <begin position="593"/>
        <end position="602"/>
    </location>
</feature>
<accession>W9C8U8</accession>
<gene>
    <name evidence="2" type="ORF">SBOR_8334</name>
</gene>
<feature type="region of interest" description="Disordered" evidence="1">
    <location>
        <begin position="398"/>
        <end position="427"/>
    </location>
</feature>
<dbReference type="OrthoDB" id="3524371at2759"/>